<keyword evidence="3" id="KW-0677">Repeat</keyword>
<dbReference type="PANTHER" id="PTHR44040">
    <property type="entry name" value="RETINOBLASTOMA-BINDING PROTEIN 5"/>
    <property type="match status" value="1"/>
</dbReference>
<dbReference type="EMBL" id="JAPFFF010000001">
    <property type="protein sequence ID" value="KAK8899893.1"/>
    <property type="molecule type" value="Genomic_DNA"/>
</dbReference>
<dbReference type="SMART" id="SM00320">
    <property type="entry name" value="WD40"/>
    <property type="match status" value="4"/>
</dbReference>
<keyword evidence="6" id="KW-1185">Reference proteome</keyword>
<dbReference type="Pfam" id="PF00400">
    <property type="entry name" value="WD40"/>
    <property type="match status" value="1"/>
</dbReference>
<dbReference type="PANTHER" id="PTHR44040:SF1">
    <property type="entry name" value="RETINOBLASTOMA-BINDING PROTEIN 5"/>
    <property type="match status" value="1"/>
</dbReference>
<keyword evidence="2" id="KW-0853">WD repeat</keyword>
<evidence type="ECO:0000313" key="5">
    <source>
        <dbReference type="EMBL" id="KAK8899893.1"/>
    </source>
</evidence>
<dbReference type="InterPro" id="IPR037850">
    <property type="entry name" value="RBBP5/Swd1"/>
</dbReference>
<accession>A0ABR2L980</accession>
<keyword evidence="4" id="KW-0539">Nucleus</keyword>
<dbReference type="Gene3D" id="2.130.10.10">
    <property type="entry name" value="YVTN repeat-like/Quinoprotein amine dehydrogenase"/>
    <property type="match status" value="1"/>
</dbReference>
<evidence type="ECO:0000256" key="4">
    <source>
        <dbReference type="ARBA" id="ARBA00023242"/>
    </source>
</evidence>
<evidence type="ECO:0000313" key="6">
    <source>
        <dbReference type="Proteomes" id="UP001470230"/>
    </source>
</evidence>
<reference evidence="5 6" key="1">
    <citation type="submission" date="2024-04" db="EMBL/GenBank/DDBJ databases">
        <title>Tritrichomonas musculus Genome.</title>
        <authorList>
            <person name="Alves-Ferreira E."/>
            <person name="Grigg M."/>
            <person name="Lorenzi H."/>
            <person name="Galac M."/>
        </authorList>
    </citation>
    <scope>NUCLEOTIDE SEQUENCE [LARGE SCALE GENOMIC DNA]</scope>
    <source>
        <strain evidence="5 6">EAF2021</strain>
    </source>
</reference>
<comment type="subcellular location">
    <subcellularLocation>
        <location evidence="1">Nucleus</location>
    </subcellularLocation>
</comment>
<name>A0ABR2L980_9EUKA</name>
<dbReference type="InterPro" id="IPR001680">
    <property type="entry name" value="WD40_rpt"/>
</dbReference>
<gene>
    <name evidence="5" type="ORF">M9Y10_002216</name>
</gene>
<sequence length="399" mass="45181">MSIVDEKSQELPNQWACSLDFEKKINCMALNASGNVLAVGLASNEIVVCDSETSSNRHFYHEHKAPPKTLSFSKHGHFLASGDRSNQVIVRHLLSRKVIYQTETHYPIIEIMFSPVEVETLLILESKTLILVNVLTGESRFREGDFVSCAWHPTNNKIFAASIKEIFMIDTNLDILSQLPLEARKNILKIEISHKGLLLLIIEKTGGCLLFQIEAQAVIHTFQDSVGRMKWTSAIFDPRDEFVVFASNEMALCTLTIFSVAAQSLGTLVSDLQGPNEPVGQMIYHPFHPVIYTRGIESIRVWTPTFLNSWSKFMPGFVDVLANDLYYEREDEFDEEEEVPEPDKIIHTDTIDVFSVPPTVNSIYNSNDVLNYLPLDVDVLIHVNNQNGNSPYYRQPSNF</sequence>
<evidence type="ECO:0000256" key="3">
    <source>
        <dbReference type="ARBA" id="ARBA00022737"/>
    </source>
</evidence>
<dbReference type="SUPFAM" id="SSF50978">
    <property type="entry name" value="WD40 repeat-like"/>
    <property type="match status" value="1"/>
</dbReference>
<protein>
    <recommendedName>
        <fullName evidence="7">Anaphase-promoting complex subunit 4 WD40 domain-containing protein</fullName>
    </recommendedName>
</protein>
<proteinExistence type="predicted"/>
<comment type="caution">
    <text evidence="5">The sequence shown here is derived from an EMBL/GenBank/DDBJ whole genome shotgun (WGS) entry which is preliminary data.</text>
</comment>
<evidence type="ECO:0000256" key="2">
    <source>
        <dbReference type="ARBA" id="ARBA00022574"/>
    </source>
</evidence>
<dbReference type="InterPro" id="IPR036322">
    <property type="entry name" value="WD40_repeat_dom_sf"/>
</dbReference>
<dbReference type="Proteomes" id="UP001470230">
    <property type="component" value="Unassembled WGS sequence"/>
</dbReference>
<organism evidence="5 6">
    <name type="scientific">Tritrichomonas musculus</name>
    <dbReference type="NCBI Taxonomy" id="1915356"/>
    <lineage>
        <taxon>Eukaryota</taxon>
        <taxon>Metamonada</taxon>
        <taxon>Parabasalia</taxon>
        <taxon>Tritrichomonadida</taxon>
        <taxon>Tritrichomonadidae</taxon>
        <taxon>Tritrichomonas</taxon>
    </lineage>
</organism>
<dbReference type="InterPro" id="IPR015943">
    <property type="entry name" value="WD40/YVTN_repeat-like_dom_sf"/>
</dbReference>
<evidence type="ECO:0008006" key="7">
    <source>
        <dbReference type="Google" id="ProtNLM"/>
    </source>
</evidence>
<evidence type="ECO:0000256" key="1">
    <source>
        <dbReference type="ARBA" id="ARBA00004123"/>
    </source>
</evidence>